<dbReference type="GO" id="GO:0043169">
    <property type="term" value="F:cation binding"/>
    <property type="evidence" value="ECO:0007669"/>
    <property type="project" value="InterPro"/>
</dbReference>
<organism evidence="9">
    <name type="scientific">Amphimedon queenslandica</name>
    <name type="common">Sponge</name>
    <dbReference type="NCBI Taxonomy" id="400682"/>
    <lineage>
        <taxon>Eukaryota</taxon>
        <taxon>Metazoa</taxon>
        <taxon>Porifera</taxon>
        <taxon>Demospongiae</taxon>
        <taxon>Heteroscleromorpha</taxon>
        <taxon>Haplosclerida</taxon>
        <taxon>Niphatidae</taxon>
        <taxon>Amphimedon</taxon>
    </lineage>
</organism>
<evidence type="ECO:0000313" key="9">
    <source>
        <dbReference type="EnsemblMetazoa" id="Aqu2.1.30291_001"/>
    </source>
</evidence>
<keyword evidence="5" id="KW-0808">Transferase</keyword>
<dbReference type="PANTHER" id="PTHR43651:SF3">
    <property type="entry name" value="1,4-ALPHA-GLUCAN-BRANCHING ENZYME"/>
    <property type="match status" value="1"/>
</dbReference>
<dbReference type="InterPro" id="IPR037439">
    <property type="entry name" value="Branching_enzy"/>
</dbReference>
<dbReference type="EC" id="2.4.1.18" evidence="3"/>
<dbReference type="GO" id="GO:0003844">
    <property type="term" value="F:1,4-alpha-glucan branching enzyme activity"/>
    <property type="evidence" value="ECO:0007669"/>
    <property type="project" value="UniProtKB-EC"/>
</dbReference>
<dbReference type="OrthoDB" id="196493at2759"/>
<dbReference type="InParanoid" id="A0A1X7URJ9"/>
<keyword evidence="10" id="KW-1185">Reference proteome</keyword>
<protein>
    <recommendedName>
        <fullName evidence="3">1,4-alpha-glucan branching enzyme</fullName>
        <ecNumber evidence="3">2.4.1.18</ecNumber>
    </recommendedName>
</protein>
<dbReference type="GO" id="GO:0004553">
    <property type="term" value="F:hydrolase activity, hydrolyzing O-glycosyl compounds"/>
    <property type="evidence" value="ECO:0007669"/>
    <property type="project" value="InterPro"/>
</dbReference>
<dbReference type="CDD" id="cd02854">
    <property type="entry name" value="E_set_GBE_euk_N"/>
    <property type="match status" value="1"/>
</dbReference>
<dbReference type="Gene3D" id="2.60.40.1180">
    <property type="entry name" value="Golgi alpha-mannosidase II"/>
    <property type="match status" value="1"/>
</dbReference>
<dbReference type="STRING" id="400682.A0A1X7URJ9"/>
<dbReference type="eggNOG" id="KOG0470">
    <property type="taxonomic scope" value="Eukaryota"/>
</dbReference>
<dbReference type="Pfam" id="PF02922">
    <property type="entry name" value="CBM_48"/>
    <property type="match status" value="1"/>
</dbReference>
<dbReference type="InterPro" id="IPR006047">
    <property type="entry name" value="GH13_cat_dom"/>
</dbReference>
<evidence type="ECO:0000256" key="5">
    <source>
        <dbReference type="ARBA" id="ARBA00022679"/>
    </source>
</evidence>
<dbReference type="PANTHER" id="PTHR43651">
    <property type="entry name" value="1,4-ALPHA-GLUCAN-BRANCHING ENZYME"/>
    <property type="match status" value="1"/>
</dbReference>
<gene>
    <name evidence="9" type="primary">100640670</name>
</gene>
<feature type="domain" description="Glycosyl hydrolase family 13 catalytic" evidence="8">
    <location>
        <begin position="202"/>
        <end position="557"/>
    </location>
</feature>
<dbReference type="Gene3D" id="2.60.40.10">
    <property type="entry name" value="Immunoglobulins"/>
    <property type="match status" value="1"/>
</dbReference>
<accession>A0A1X7URJ9</accession>
<dbReference type="CDD" id="cd11321">
    <property type="entry name" value="AmyAc_bac_euk_BE"/>
    <property type="match status" value="1"/>
</dbReference>
<dbReference type="InterPro" id="IPR013783">
    <property type="entry name" value="Ig-like_fold"/>
</dbReference>
<dbReference type="FunFam" id="2.60.40.1180:FF:000003">
    <property type="entry name" value="1,4-alpha-glucan-branching enzyme, chloroplastic/amyloplastic"/>
    <property type="match status" value="1"/>
</dbReference>
<dbReference type="InterPro" id="IPR017853">
    <property type="entry name" value="GH"/>
</dbReference>
<dbReference type="GO" id="GO:0005978">
    <property type="term" value="P:glycogen biosynthetic process"/>
    <property type="evidence" value="ECO:0007669"/>
    <property type="project" value="InterPro"/>
</dbReference>
<dbReference type="FunFam" id="3.20.20.80:FF:000001">
    <property type="entry name" value="1,4-alpha-glucan branching enzyme"/>
    <property type="match status" value="1"/>
</dbReference>
<evidence type="ECO:0000259" key="8">
    <source>
        <dbReference type="SMART" id="SM00642"/>
    </source>
</evidence>
<dbReference type="Gene3D" id="3.20.20.80">
    <property type="entry name" value="Glycosidases"/>
    <property type="match status" value="1"/>
</dbReference>
<reference evidence="9" key="2">
    <citation type="submission" date="2017-05" db="UniProtKB">
        <authorList>
            <consortium name="EnsemblMetazoa"/>
        </authorList>
    </citation>
    <scope>IDENTIFICATION</scope>
</reference>
<proteinExistence type="inferred from homology"/>
<comment type="pathway">
    <text evidence="6">Glycan biosynthesis.</text>
</comment>
<reference evidence="10" key="1">
    <citation type="journal article" date="2010" name="Nature">
        <title>The Amphimedon queenslandica genome and the evolution of animal complexity.</title>
        <authorList>
            <person name="Srivastava M."/>
            <person name="Simakov O."/>
            <person name="Chapman J."/>
            <person name="Fahey B."/>
            <person name="Gauthier M.E."/>
            <person name="Mitros T."/>
            <person name="Richards G.S."/>
            <person name="Conaco C."/>
            <person name="Dacre M."/>
            <person name="Hellsten U."/>
            <person name="Larroux C."/>
            <person name="Putnam N.H."/>
            <person name="Stanke M."/>
            <person name="Adamska M."/>
            <person name="Darling A."/>
            <person name="Degnan S.M."/>
            <person name="Oakley T.H."/>
            <person name="Plachetzki D.C."/>
            <person name="Zhai Y."/>
            <person name="Adamski M."/>
            <person name="Calcino A."/>
            <person name="Cummins S.F."/>
            <person name="Goodstein D.M."/>
            <person name="Harris C."/>
            <person name="Jackson D.J."/>
            <person name="Leys S.P."/>
            <person name="Shu S."/>
            <person name="Woodcroft B.J."/>
            <person name="Vervoort M."/>
            <person name="Kosik K.S."/>
            <person name="Manning G."/>
            <person name="Degnan B.M."/>
            <person name="Rokhsar D.S."/>
        </authorList>
    </citation>
    <scope>NUCLEOTIDE SEQUENCE [LARGE SCALE GENOMIC DNA]</scope>
</reference>
<dbReference type="EnsemblMetazoa" id="Aqu2.1.30291_001">
    <property type="protein sequence ID" value="Aqu2.1.30291_001"/>
    <property type="gene ID" value="Aqu2.1.30291"/>
</dbReference>
<name>A0A1X7URJ9_AMPQE</name>
<dbReference type="SUPFAM" id="SSF51011">
    <property type="entry name" value="Glycosyl hydrolase domain"/>
    <property type="match status" value="1"/>
</dbReference>
<dbReference type="SMART" id="SM00642">
    <property type="entry name" value="Aamy"/>
    <property type="match status" value="1"/>
</dbReference>
<evidence type="ECO:0000256" key="2">
    <source>
        <dbReference type="ARBA" id="ARBA00009000"/>
    </source>
</evidence>
<dbReference type="Proteomes" id="UP000007879">
    <property type="component" value="Unassembled WGS sequence"/>
</dbReference>
<sequence length="690" mass="79650">MTEKQKEPLLDASRPPQLERLFAGDGYLTSFEGDLLLRWSRYATLRNSIIKNEGSLAEFATGYNKHGLRQLPNGDIEYLEWVPNGETVSLAGDFNKWDPSAHVCTHLEYGKFYLKLKASENGTPAIPHNSQVKVVIKTQDGQTLWRMPPWTRYTIQNKDLVYIPRHWAPPTPYKWVHGHPPKPTSVKIYEAHVGISSPEPKIASYKYFADNVLPRIADLGYTCVELMAVMEHAYYGSFGYHVTCFHAPSSRYGNPDELKYLVDTAHGLGLSVILDVVHSHAARNVDDGLNRFDGSDACYFHSGPRGDHTLWDSKIFNYEEWEVLRFLLSNLRWYIEEYRFDGFRFDGVTSMLYHHHGIGTGFSGDYKEYFNMSVDLSALVYLMLANSLLHELYPFVITIAEDVSGMPTLCRPVEEGGVGFDFRLAMAIPDMWIKLLKEEKDEDWNIESIWWTLTNRRYHEKCIAYAESHDQALVGDKTLAFWLMDAEMYSNMSTVAPRTIVIDRGMALHKMIRLVTMSLGGEAYLTFIGNEFGHPEWLDFPRKDNGFSYKYARRQFNLVDDKLLRYHFLYNFDRDMIKLETDYPFLSSPPAYVSRKHNGDKVLVHERGVASTVFVFNFHPTQSFSDYRIGVYYPGTYRIVLNSDRKEYDGHDRIDESLDYVTSEGEFDGRPHSLYLYLPSRTALVLARKN</sequence>
<feature type="active site" description="Nucleophile" evidence="7">
    <location>
        <position position="346"/>
    </location>
</feature>
<evidence type="ECO:0000313" key="10">
    <source>
        <dbReference type="Proteomes" id="UP000007879"/>
    </source>
</evidence>
<keyword evidence="4" id="KW-0328">Glycosyltransferase</keyword>
<dbReference type="GO" id="GO:0005737">
    <property type="term" value="C:cytoplasm"/>
    <property type="evidence" value="ECO:0007669"/>
    <property type="project" value="TreeGrafter"/>
</dbReference>
<evidence type="ECO:0000256" key="6">
    <source>
        <dbReference type="ARBA" id="ARBA00060592"/>
    </source>
</evidence>
<dbReference type="InterPro" id="IPR006048">
    <property type="entry name" value="A-amylase/branching_C"/>
</dbReference>
<evidence type="ECO:0000256" key="4">
    <source>
        <dbReference type="ARBA" id="ARBA00022676"/>
    </source>
</evidence>
<dbReference type="InterPro" id="IPR013780">
    <property type="entry name" value="Glyco_hydro_b"/>
</dbReference>
<feature type="active site" description="Proton donor" evidence="7">
    <location>
        <position position="401"/>
    </location>
</feature>
<dbReference type="Pfam" id="PF00128">
    <property type="entry name" value="Alpha-amylase"/>
    <property type="match status" value="1"/>
</dbReference>
<dbReference type="SUPFAM" id="SSF81296">
    <property type="entry name" value="E set domains"/>
    <property type="match status" value="1"/>
</dbReference>
<evidence type="ECO:0000256" key="3">
    <source>
        <dbReference type="ARBA" id="ARBA00012541"/>
    </source>
</evidence>
<evidence type="ECO:0000256" key="7">
    <source>
        <dbReference type="PIRSR" id="PIRSR000463-1"/>
    </source>
</evidence>
<dbReference type="KEGG" id="aqu:100640670"/>
<comment type="catalytic activity">
    <reaction evidence="1">
        <text>Transfers a segment of a (1-&gt;4)-alpha-D-glucan chain to a primary hydroxy group in a similar glucan chain.</text>
        <dbReference type="EC" id="2.4.1.18"/>
    </reaction>
</comment>
<dbReference type="EnsemblMetazoa" id="XM_003386937.3">
    <property type="protein sequence ID" value="XP_003386985.1"/>
    <property type="gene ID" value="LOC100640670"/>
</dbReference>
<dbReference type="InterPro" id="IPR014756">
    <property type="entry name" value="Ig_E-set"/>
</dbReference>
<dbReference type="Pfam" id="PF02806">
    <property type="entry name" value="Alpha-amylase_C"/>
    <property type="match status" value="1"/>
</dbReference>
<comment type="similarity">
    <text evidence="2">Belongs to the glycosyl hydrolase 13 family. GlgB subfamily.</text>
</comment>
<dbReference type="InterPro" id="IPR004193">
    <property type="entry name" value="Glyco_hydro_13_N"/>
</dbReference>
<dbReference type="AlphaFoldDB" id="A0A1X7URJ9"/>
<dbReference type="SUPFAM" id="SSF51445">
    <property type="entry name" value="(Trans)glycosidases"/>
    <property type="match status" value="1"/>
</dbReference>
<evidence type="ECO:0000256" key="1">
    <source>
        <dbReference type="ARBA" id="ARBA00000826"/>
    </source>
</evidence>
<dbReference type="PIRSF" id="PIRSF000463">
    <property type="entry name" value="GlgB"/>
    <property type="match status" value="1"/>
</dbReference>